<dbReference type="AlphaFoldDB" id="A0A9P8T7H6"/>
<sequence length="466" mass="53910">MGIFFWTKTKADDLAEILPDTPANEPEIADYSTVNSVKSSKTLRRRGTLRRFFSVKRKKQELDASETSDTAANSMVSSPELFNGSYMSFDESRTNQASAFSDTLDQEQGPEDNEYPHLRRNRKKDTTSNYLTIKRPDNKQEQKVSDKPLPIQQMFEQEFANEGNEENLVVQETKQEKKGLRRSLSRLFSKKDKAKAHDKLETGSLYRDQVDPLPNFNFRSLRLNDTINNINRRPDSPNLANVTVFPASSKIMTNFGVESESSTQFEAFEVQKPNKLHLNSVWNVWGEFASKKDEDGGKLRNRVIDKVWKTKQLLKILDSCDELLLSTEPPETTGESRVHFFKFGLSPRYRKEPLLYNSGRVVIRIPSEEIEKVWRSVLDVVLKEKLLWSNLDNNIVGISWKKVATKEEYNLILWLTKEGFDYESVSSLMNEVMLLVTDELKPLFTYSKYYVNANHTYHAIDLKEIR</sequence>
<feature type="compositionally biased region" description="Basic and acidic residues" evidence="1">
    <location>
        <begin position="134"/>
        <end position="145"/>
    </location>
</feature>
<accession>A0A9P8T7H6</accession>
<evidence type="ECO:0000313" key="3">
    <source>
        <dbReference type="Proteomes" id="UP000769157"/>
    </source>
</evidence>
<keyword evidence="3" id="KW-1185">Reference proteome</keyword>
<organism evidence="2 3">
    <name type="scientific">Ogataea philodendri</name>
    <dbReference type="NCBI Taxonomy" id="1378263"/>
    <lineage>
        <taxon>Eukaryota</taxon>
        <taxon>Fungi</taxon>
        <taxon>Dikarya</taxon>
        <taxon>Ascomycota</taxon>
        <taxon>Saccharomycotina</taxon>
        <taxon>Pichiomycetes</taxon>
        <taxon>Pichiales</taxon>
        <taxon>Pichiaceae</taxon>
        <taxon>Ogataea</taxon>
    </lineage>
</organism>
<comment type="caution">
    <text evidence="2">The sequence shown here is derived from an EMBL/GenBank/DDBJ whole genome shotgun (WGS) entry which is preliminary data.</text>
</comment>
<reference evidence="2" key="1">
    <citation type="journal article" date="2021" name="Open Biol.">
        <title>Shared evolutionary footprints suggest mitochondrial oxidative damage underlies multiple complex I losses in fungi.</title>
        <authorList>
            <person name="Schikora-Tamarit M.A."/>
            <person name="Marcet-Houben M."/>
            <person name="Nosek J."/>
            <person name="Gabaldon T."/>
        </authorList>
    </citation>
    <scope>NUCLEOTIDE SEQUENCE</scope>
    <source>
        <strain evidence="2">CBS6075</strain>
    </source>
</reference>
<dbReference type="RefSeq" id="XP_046062400.1">
    <property type="nucleotide sequence ID" value="XM_046202534.1"/>
</dbReference>
<feature type="compositionally biased region" description="Polar residues" evidence="1">
    <location>
        <begin position="94"/>
        <end position="103"/>
    </location>
</feature>
<evidence type="ECO:0000256" key="1">
    <source>
        <dbReference type="SAM" id="MobiDB-lite"/>
    </source>
</evidence>
<dbReference type="SUPFAM" id="SSF55418">
    <property type="entry name" value="eIF4e-like"/>
    <property type="match status" value="1"/>
</dbReference>
<dbReference type="GeneID" id="70233707"/>
<protein>
    <submittedName>
        <fullName evidence="2">Uncharacterized protein</fullName>
    </submittedName>
</protein>
<name>A0A9P8T7H6_9ASCO</name>
<dbReference type="EMBL" id="JAEUBE010000158">
    <property type="protein sequence ID" value="KAH3667986.1"/>
    <property type="molecule type" value="Genomic_DNA"/>
</dbReference>
<dbReference type="Gene3D" id="3.30.760.10">
    <property type="entry name" value="RNA Cap, Translation Initiation Factor Eif4e"/>
    <property type="match status" value="1"/>
</dbReference>
<feature type="region of interest" description="Disordered" evidence="1">
    <location>
        <begin position="93"/>
        <end position="145"/>
    </location>
</feature>
<dbReference type="OrthoDB" id="3989971at2759"/>
<gene>
    <name evidence="2" type="ORF">OGAPHI_001740</name>
</gene>
<evidence type="ECO:0000313" key="2">
    <source>
        <dbReference type="EMBL" id="KAH3667986.1"/>
    </source>
</evidence>
<proteinExistence type="predicted"/>
<dbReference type="Proteomes" id="UP000769157">
    <property type="component" value="Unassembled WGS sequence"/>
</dbReference>
<feature type="compositionally biased region" description="Acidic residues" evidence="1">
    <location>
        <begin position="104"/>
        <end position="113"/>
    </location>
</feature>
<dbReference type="InterPro" id="IPR023398">
    <property type="entry name" value="TIF_eIF4e-like"/>
</dbReference>
<reference evidence="2" key="2">
    <citation type="submission" date="2021-01" db="EMBL/GenBank/DDBJ databases">
        <authorList>
            <person name="Schikora-Tamarit M.A."/>
        </authorList>
    </citation>
    <scope>NUCLEOTIDE SEQUENCE</scope>
    <source>
        <strain evidence="2">CBS6075</strain>
    </source>
</reference>